<accession>A0A4R1LXE4</accession>
<dbReference type="InterPro" id="IPR005475">
    <property type="entry name" value="Transketolase-like_Pyr-bd"/>
</dbReference>
<dbReference type="SUPFAM" id="SSF52518">
    <property type="entry name" value="Thiamin diphosphate-binding fold (THDP-binding)"/>
    <property type="match status" value="2"/>
</dbReference>
<comment type="cofactor">
    <cofactor evidence="11">
        <name>thiamine diphosphate</name>
        <dbReference type="ChEBI" id="CHEBI:58937"/>
    </cofactor>
    <text evidence="11">Binds 1 thiamine pyrophosphate per subunit.</text>
</comment>
<feature type="binding site" evidence="11">
    <location>
        <position position="151"/>
    </location>
    <ligand>
        <name>Mg(2+)</name>
        <dbReference type="ChEBI" id="CHEBI:18420"/>
    </ligand>
</feature>
<reference evidence="13 14" key="1">
    <citation type="submission" date="2019-03" db="EMBL/GenBank/DDBJ databases">
        <title>Genomic Encyclopedia of Archaeal and Bacterial Type Strains, Phase II (KMG-II): from individual species to whole genera.</title>
        <authorList>
            <person name="Goeker M."/>
        </authorList>
    </citation>
    <scope>NUCLEOTIDE SEQUENCE [LARGE SCALE GENOMIC DNA]</scope>
    <source>
        <strain evidence="13 14">DSM 22554</strain>
    </source>
</reference>
<evidence type="ECO:0000259" key="12">
    <source>
        <dbReference type="SMART" id="SM00861"/>
    </source>
</evidence>
<feature type="binding site" evidence="11">
    <location>
        <position position="292"/>
    </location>
    <ligand>
        <name>thiamine diphosphate</name>
        <dbReference type="ChEBI" id="CHEBI:58937"/>
    </ligand>
</feature>
<dbReference type="InterPro" id="IPR033248">
    <property type="entry name" value="Transketolase_C"/>
</dbReference>
<keyword evidence="9 11" id="KW-0414">Isoprene biosynthesis</keyword>
<evidence type="ECO:0000256" key="2">
    <source>
        <dbReference type="ARBA" id="ARBA00011081"/>
    </source>
</evidence>
<proteinExistence type="inferred from homology"/>
<keyword evidence="14" id="KW-1185">Reference proteome</keyword>
<keyword evidence="4 11" id="KW-0808">Transferase</keyword>
<evidence type="ECO:0000256" key="7">
    <source>
        <dbReference type="ARBA" id="ARBA00022977"/>
    </source>
</evidence>
<dbReference type="CDD" id="cd02007">
    <property type="entry name" value="TPP_DXS"/>
    <property type="match status" value="1"/>
</dbReference>
<dbReference type="GO" id="GO:0016114">
    <property type="term" value="P:terpenoid biosynthetic process"/>
    <property type="evidence" value="ECO:0007669"/>
    <property type="project" value="UniProtKB-UniRule"/>
</dbReference>
<feature type="binding site" evidence="11">
    <location>
        <position position="78"/>
    </location>
    <ligand>
        <name>thiamine diphosphate</name>
        <dbReference type="ChEBI" id="CHEBI:58937"/>
    </ligand>
</feature>
<comment type="cofactor">
    <cofactor evidence="11">
        <name>Mg(2+)</name>
        <dbReference type="ChEBI" id="CHEBI:18420"/>
    </cofactor>
    <text evidence="11">Binds 1 Mg(2+) ion per subunit.</text>
</comment>
<feature type="binding site" evidence="11">
    <location>
        <position position="377"/>
    </location>
    <ligand>
        <name>thiamine diphosphate</name>
        <dbReference type="ChEBI" id="CHEBI:58937"/>
    </ligand>
</feature>
<comment type="function">
    <text evidence="10 11">Catalyzes the acyloin condensation reaction between C atoms 2 and 3 of pyruvate and glyceraldehyde 3-phosphate to yield 1-deoxy-D-xylulose-5-phosphate (DXP).</text>
</comment>
<dbReference type="InterPro" id="IPR049557">
    <property type="entry name" value="Transketolase_CS"/>
</dbReference>
<dbReference type="PROSITE" id="PS00802">
    <property type="entry name" value="TRANSKETOLASE_2"/>
    <property type="match status" value="1"/>
</dbReference>
<evidence type="ECO:0000256" key="6">
    <source>
        <dbReference type="ARBA" id="ARBA00022842"/>
    </source>
</evidence>
<name>A0A4R1LXE4_9SPHI</name>
<dbReference type="Gene3D" id="3.40.50.970">
    <property type="match status" value="2"/>
</dbReference>
<evidence type="ECO:0000256" key="9">
    <source>
        <dbReference type="ARBA" id="ARBA00023229"/>
    </source>
</evidence>
<dbReference type="EMBL" id="SMGO01000002">
    <property type="protein sequence ID" value="TCK83164.1"/>
    <property type="molecule type" value="Genomic_DNA"/>
</dbReference>
<dbReference type="InterPro" id="IPR009014">
    <property type="entry name" value="Transketo_C/PFOR_II"/>
</dbReference>
<dbReference type="PANTHER" id="PTHR43322:SF5">
    <property type="entry name" value="1-DEOXY-D-XYLULOSE-5-PHOSPHATE SYNTHASE, CHLOROPLASTIC"/>
    <property type="match status" value="1"/>
</dbReference>
<comment type="caution">
    <text evidence="13">The sequence shown here is derived from an EMBL/GenBank/DDBJ whole genome shotgun (WGS) entry which is preliminary data.</text>
</comment>
<comment type="catalytic activity">
    <reaction evidence="11">
        <text>D-glyceraldehyde 3-phosphate + pyruvate + H(+) = 1-deoxy-D-xylulose 5-phosphate + CO2</text>
        <dbReference type="Rhea" id="RHEA:12605"/>
        <dbReference type="ChEBI" id="CHEBI:15361"/>
        <dbReference type="ChEBI" id="CHEBI:15378"/>
        <dbReference type="ChEBI" id="CHEBI:16526"/>
        <dbReference type="ChEBI" id="CHEBI:57792"/>
        <dbReference type="ChEBI" id="CHEBI:59776"/>
        <dbReference type="EC" id="2.2.1.7"/>
    </reaction>
</comment>
<dbReference type="NCBIfam" id="TIGR00204">
    <property type="entry name" value="dxs"/>
    <property type="match status" value="1"/>
</dbReference>
<dbReference type="Pfam" id="PF02779">
    <property type="entry name" value="Transket_pyr"/>
    <property type="match status" value="1"/>
</dbReference>
<evidence type="ECO:0000256" key="5">
    <source>
        <dbReference type="ARBA" id="ARBA00022723"/>
    </source>
</evidence>
<dbReference type="GO" id="GO:0008661">
    <property type="term" value="F:1-deoxy-D-xylulose-5-phosphate synthase activity"/>
    <property type="evidence" value="ECO:0007669"/>
    <property type="project" value="UniProtKB-UniRule"/>
</dbReference>
<dbReference type="Gene3D" id="3.40.50.920">
    <property type="match status" value="1"/>
</dbReference>
<evidence type="ECO:0000256" key="4">
    <source>
        <dbReference type="ARBA" id="ARBA00022679"/>
    </source>
</evidence>
<feature type="binding site" evidence="11">
    <location>
        <begin position="152"/>
        <end position="153"/>
    </location>
    <ligand>
        <name>thiamine diphosphate</name>
        <dbReference type="ChEBI" id="CHEBI:58937"/>
    </ligand>
</feature>
<dbReference type="GO" id="GO:0030976">
    <property type="term" value="F:thiamine pyrophosphate binding"/>
    <property type="evidence" value="ECO:0007669"/>
    <property type="project" value="UniProtKB-UniRule"/>
</dbReference>
<dbReference type="EC" id="2.2.1.7" evidence="11"/>
<comment type="pathway">
    <text evidence="1 11">Metabolic intermediate biosynthesis; 1-deoxy-D-xylulose 5-phosphate biosynthesis; 1-deoxy-D-xylulose 5-phosphate from D-glyceraldehyde 3-phosphate and pyruvate: step 1/1.</text>
</comment>
<dbReference type="SUPFAM" id="SSF52922">
    <property type="entry name" value="TK C-terminal domain-like"/>
    <property type="match status" value="1"/>
</dbReference>
<dbReference type="AlphaFoldDB" id="A0A4R1LXE4"/>
<dbReference type="UniPathway" id="UPA00064">
    <property type="reaction ID" value="UER00091"/>
</dbReference>
<keyword evidence="6 11" id="KW-0460">Magnesium</keyword>
<dbReference type="OrthoDB" id="9803371at2"/>
<protein>
    <recommendedName>
        <fullName evidence="11">1-deoxy-D-xylulose-5-phosphate synthase</fullName>
        <ecNumber evidence="11">2.2.1.7</ecNumber>
    </recommendedName>
    <alternativeName>
        <fullName evidence="11">1-deoxyxylulose-5-phosphate synthase</fullName>
        <shortName evidence="11">DXP synthase</shortName>
        <shortName evidence="11">DXPS</shortName>
    </alternativeName>
</protein>
<keyword evidence="8 11" id="KW-0786">Thiamine pyrophosphate</keyword>
<dbReference type="RefSeq" id="WP_132224944.1">
    <property type="nucleotide sequence ID" value="NZ_SMGO01000002.1"/>
</dbReference>
<dbReference type="HAMAP" id="MF_00315">
    <property type="entry name" value="DXP_synth"/>
    <property type="match status" value="1"/>
</dbReference>
<dbReference type="SMART" id="SM00861">
    <property type="entry name" value="Transket_pyr"/>
    <property type="match status" value="1"/>
</dbReference>
<dbReference type="InterPro" id="IPR020826">
    <property type="entry name" value="Transketolase_BS"/>
</dbReference>
<dbReference type="FunFam" id="3.40.50.920:FF:000002">
    <property type="entry name" value="1-deoxy-D-xylulose-5-phosphate synthase"/>
    <property type="match status" value="1"/>
</dbReference>
<evidence type="ECO:0000256" key="3">
    <source>
        <dbReference type="ARBA" id="ARBA00011738"/>
    </source>
</evidence>
<evidence type="ECO:0000313" key="13">
    <source>
        <dbReference type="EMBL" id="TCK83164.1"/>
    </source>
</evidence>
<dbReference type="PROSITE" id="PS00801">
    <property type="entry name" value="TRANSKETOLASE_1"/>
    <property type="match status" value="1"/>
</dbReference>
<dbReference type="PANTHER" id="PTHR43322">
    <property type="entry name" value="1-D-DEOXYXYLULOSE 5-PHOSPHATE SYNTHASE-RELATED"/>
    <property type="match status" value="1"/>
</dbReference>
<evidence type="ECO:0000256" key="11">
    <source>
        <dbReference type="HAMAP-Rule" id="MF_00315"/>
    </source>
</evidence>
<evidence type="ECO:0000313" key="14">
    <source>
        <dbReference type="Proteomes" id="UP000294616"/>
    </source>
</evidence>
<dbReference type="Pfam" id="PF13292">
    <property type="entry name" value="DXP_synthase_N"/>
    <property type="match status" value="1"/>
</dbReference>
<dbReference type="NCBIfam" id="NF003933">
    <property type="entry name" value="PRK05444.2-2"/>
    <property type="match status" value="1"/>
</dbReference>
<dbReference type="InterPro" id="IPR029061">
    <property type="entry name" value="THDP-binding"/>
</dbReference>
<gene>
    <name evidence="11" type="primary">dxs</name>
    <name evidence="13" type="ORF">C8N28_1754</name>
</gene>
<comment type="similarity">
    <text evidence="2 11">Belongs to the transketolase family. DXPS subfamily.</text>
</comment>
<dbReference type="Pfam" id="PF02780">
    <property type="entry name" value="Transketolase_C"/>
    <property type="match status" value="1"/>
</dbReference>
<dbReference type="GO" id="GO:0019288">
    <property type="term" value="P:isopentenyl diphosphate biosynthetic process, methylerythritol 4-phosphate pathway"/>
    <property type="evidence" value="ECO:0007669"/>
    <property type="project" value="TreeGrafter"/>
</dbReference>
<dbReference type="Proteomes" id="UP000294616">
    <property type="component" value="Unassembled WGS sequence"/>
</dbReference>
<evidence type="ECO:0000256" key="1">
    <source>
        <dbReference type="ARBA" id="ARBA00004980"/>
    </source>
</evidence>
<keyword evidence="7 11" id="KW-0784">Thiamine biosynthesis</keyword>
<dbReference type="CDD" id="cd07033">
    <property type="entry name" value="TPP_PYR_DXS_TK_like"/>
    <property type="match status" value="1"/>
</dbReference>
<dbReference type="GO" id="GO:0009228">
    <property type="term" value="P:thiamine biosynthetic process"/>
    <property type="evidence" value="ECO:0007669"/>
    <property type="project" value="UniProtKB-UniRule"/>
</dbReference>
<evidence type="ECO:0000256" key="8">
    <source>
        <dbReference type="ARBA" id="ARBA00023052"/>
    </source>
</evidence>
<sequence length="642" mass="70624">MDFEPGKLLKNINSPADIKKLKESDLEQLSKELRQYIIDVVSVYGGHFGASLGVVELTVALHYVLNTPYDQLVWDVGHQAYGHKILTGRRDSFYTNRTHHGISGFPRRSESEYDTFGVGHSSTSISAALGMAVASVYKGETDRQHVAVIGDGAMTAGMAFEALNHGGIANSNLLVILNDNCMSIDPNVGALKEYLTQISTSRSYNRFRDDIGYVLGKISELGPDALGAVKKIEKSIKGTLLKNSNLFEALKFRYFGPVDGHDVKRLVKTLEDLKTIPGPKLLHVITTKGKGYALAEKDQTKWHAPGLFDKITGEIKKSSSVAPAPPKYQDVFGLTLVELAEKNKKIMGITPAMPSGSSLNIMMKAMPDRAFDVGIAEQHAVTFSAGLATQDLIPFCTIYSSFMQRAYDQVIHDVALQKLNVVFCLDRAGVVGADGATHHGAYDLAFMRCVPNMIVSAPMNEEELRNLMFTAQQDNMGPFAIRYPRGQGVMVDWRRPMKAIEIGKGRKICDGEELAILTIGHIGNEAVKACRTVNEQGIYPAHYDLRFVKPLDEPLLHEVFKKYKKIITVEDGTIEGGMGSAVLEFMADHNYSSQVVRLGIPNTIIEHGEQQELWAESGYDADSIVKEIKRLAVSRKTNTLAG</sequence>
<keyword evidence="5 11" id="KW-0479">Metal-binding</keyword>
<comment type="subunit">
    <text evidence="3 11">Homodimer.</text>
</comment>
<feature type="binding site" evidence="11">
    <location>
        <position position="180"/>
    </location>
    <ligand>
        <name>Mg(2+)</name>
        <dbReference type="ChEBI" id="CHEBI:18420"/>
    </ligand>
</feature>
<feature type="binding site" evidence="11">
    <location>
        <begin position="119"/>
        <end position="121"/>
    </location>
    <ligand>
        <name>thiamine diphosphate</name>
        <dbReference type="ChEBI" id="CHEBI:58937"/>
    </ligand>
</feature>
<evidence type="ECO:0000256" key="10">
    <source>
        <dbReference type="ARBA" id="ARBA00055605"/>
    </source>
</evidence>
<dbReference type="InterPro" id="IPR005477">
    <property type="entry name" value="Dxylulose-5-P_synthase"/>
</dbReference>
<dbReference type="GO" id="GO:0005829">
    <property type="term" value="C:cytosol"/>
    <property type="evidence" value="ECO:0007669"/>
    <property type="project" value="TreeGrafter"/>
</dbReference>
<feature type="domain" description="Transketolase-like pyrimidine-binding" evidence="12">
    <location>
        <begin position="326"/>
        <end position="491"/>
    </location>
</feature>
<organism evidence="13 14">
    <name type="scientific">Albibacterium bauzanense</name>
    <dbReference type="NCBI Taxonomy" id="653929"/>
    <lineage>
        <taxon>Bacteria</taxon>
        <taxon>Pseudomonadati</taxon>
        <taxon>Bacteroidota</taxon>
        <taxon>Sphingobacteriia</taxon>
        <taxon>Sphingobacteriales</taxon>
        <taxon>Sphingobacteriaceae</taxon>
        <taxon>Albibacterium</taxon>
    </lineage>
</organism>
<feature type="binding site" evidence="11">
    <location>
        <position position="180"/>
    </location>
    <ligand>
        <name>thiamine diphosphate</name>
        <dbReference type="ChEBI" id="CHEBI:58937"/>
    </ligand>
</feature>
<dbReference type="FunFam" id="3.40.50.970:FF:000005">
    <property type="entry name" value="1-deoxy-D-xylulose-5-phosphate synthase"/>
    <property type="match status" value="1"/>
</dbReference>
<dbReference type="GO" id="GO:0000287">
    <property type="term" value="F:magnesium ion binding"/>
    <property type="evidence" value="ECO:0007669"/>
    <property type="project" value="UniProtKB-UniRule"/>
</dbReference>